<reference evidence="1" key="2">
    <citation type="submission" date="2023-05" db="EMBL/GenBank/DDBJ databases">
        <authorList>
            <consortium name="Lawrence Berkeley National Laboratory"/>
            <person name="Steindorff A."/>
            <person name="Hensen N."/>
            <person name="Bonometti L."/>
            <person name="Westerberg I."/>
            <person name="Brannstrom I.O."/>
            <person name="Guillou S."/>
            <person name="Cros-Aarteil S."/>
            <person name="Calhoun S."/>
            <person name="Haridas S."/>
            <person name="Kuo A."/>
            <person name="Mondo S."/>
            <person name="Pangilinan J."/>
            <person name="Riley R."/>
            <person name="Labutti K."/>
            <person name="Andreopoulos B."/>
            <person name="Lipzen A."/>
            <person name="Chen C."/>
            <person name="Yanf M."/>
            <person name="Daum C."/>
            <person name="Ng V."/>
            <person name="Clum A."/>
            <person name="Ohm R."/>
            <person name="Martin F."/>
            <person name="Silar P."/>
            <person name="Natvig D."/>
            <person name="Lalanne C."/>
            <person name="Gautier V."/>
            <person name="Ament-Velasquez S.L."/>
            <person name="Kruys A."/>
            <person name="Hutchinson M.I."/>
            <person name="Powell A.J."/>
            <person name="Barry K."/>
            <person name="Miller A.N."/>
            <person name="Grigoriev I.V."/>
            <person name="Debuchy R."/>
            <person name="Gladieux P."/>
            <person name="Thoren M.H."/>
            <person name="Johannesson H."/>
        </authorList>
    </citation>
    <scope>NUCLEOTIDE SEQUENCE</scope>
    <source>
        <strain evidence="1">CBS 532.94</strain>
    </source>
</reference>
<reference evidence="1" key="1">
    <citation type="journal article" date="2023" name="Mol. Phylogenet. Evol.">
        <title>Genome-scale phylogeny and comparative genomics of the fungal order Sordariales.</title>
        <authorList>
            <person name="Hensen N."/>
            <person name="Bonometti L."/>
            <person name="Westerberg I."/>
            <person name="Brannstrom I.O."/>
            <person name="Guillou S."/>
            <person name="Cros-Aarteil S."/>
            <person name="Calhoun S."/>
            <person name="Haridas S."/>
            <person name="Kuo A."/>
            <person name="Mondo S."/>
            <person name="Pangilinan J."/>
            <person name="Riley R."/>
            <person name="LaButti K."/>
            <person name="Andreopoulos B."/>
            <person name="Lipzen A."/>
            <person name="Chen C."/>
            <person name="Yan M."/>
            <person name="Daum C."/>
            <person name="Ng V."/>
            <person name="Clum A."/>
            <person name="Steindorff A."/>
            <person name="Ohm R.A."/>
            <person name="Martin F."/>
            <person name="Silar P."/>
            <person name="Natvig D.O."/>
            <person name="Lalanne C."/>
            <person name="Gautier V."/>
            <person name="Ament-Velasquez S.L."/>
            <person name="Kruys A."/>
            <person name="Hutchinson M.I."/>
            <person name="Powell A.J."/>
            <person name="Barry K."/>
            <person name="Miller A.N."/>
            <person name="Grigoriev I.V."/>
            <person name="Debuchy R."/>
            <person name="Gladieux P."/>
            <person name="Hiltunen Thoren M."/>
            <person name="Johannesson H."/>
        </authorList>
    </citation>
    <scope>NUCLEOTIDE SEQUENCE</scope>
    <source>
        <strain evidence="1">CBS 532.94</strain>
    </source>
</reference>
<dbReference type="InterPro" id="IPR011009">
    <property type="entry name" value="Kinase-like_dom_sf"/>
</dbReference>
<accession>A0AAN7C7L8</accession>
<gene>
    <name evidence="1" type="ORF">C8A03DRAFT_45194</name>
</gene>
<dbReference type="AlphaFoldDB" id="A0AAN7C7L8"/>
<protein>
    <recommendedName>
        <fullName evidence="3">Aminoglycoside phosphotransferase domain-containing protein</fullName>
    </recommendedName>
</protein>
<dbReference type="EMBL" id="MU860168">
    <property type="protein sequence ID" value="KAK4236864.1"/>
    <property type="molecule type" value="Genomic_DNA"/>
</dbReference>
<sequence>MADISTLRGPVSLQAALDEDDDVLAQLRYPEQQKKFWASLAARKADIEALVRYHMGVDWSYVCATEIWEAGSFNVVIPVLIRAKGRRDNERVYVRFPLPYQIGEAEHPGNVEEKLRAEIATYSWLQEHCPDVSIPILHALFSGPQNTPFLPRIAWWMRRRLLAFFGFPVPSHHVRRGLRSNFDSGYMILSEAKGLPLSLSWEKHRHDKAYRQRLFRDIARICLSMNRIPLPRIGSLTFDSTGVVTLSNRPLSMYFQLFENEGIPSSIPRQRTYSSVEPYLSDFLSLHDNKLLYQPNAIHSQQDGEMQLAALTALRATMHRFIHTDYHDGPFYCTLTELYQNNIFVDEQWNIQTVIDLEWAQSQPIEMQLPPYWLASKAIDAFDDAESVSELGALFDEYFDIYEAEEMARNSALLHGPVMRRVWETGSFWYFQAVKVPKGMFRVFNANIQSLFNKKHCRGSVFDRVFFWYWGFGAQQLIEKKLKDKEDYVVRIKEAFGEDGIDSAAQSTSLRVITWSNL</sequence>
<comment type="caution">
    <text evidence="1">The sequence shown here is derived from an EMBL/GenBank/DDBJ whole genome shotgun (WGS) entry which is preliminary data.</text>
</comment>
<proteinExistence type="predicted"/>
<dbReference type="InterPro" id="IPR051678">
    <property type="entry name" value="AGP_Transferase"/>
</dbReference>
<evidence type="ECO:0008006" key="3">
    <source>
        <dbReference type="Google" id="ProtNLM"/>
    </source>
</evidence>
<dbReference type="SUPFAM" id="SSF56112">
    <property type="entry name" value="Protein kinase-like (PK-like)"/>
    <property type="match status" value="1"/>
</dbReference>
<dbReference type="Proteomes" id="UP001303760">
    <property type="component" value="Unassembled WGS sequence"/>
</dbReference>
<dbReference type="PANTHER" id="PTHR21310:SF37">
    <property type="entry name" value="AMINOGLYCOSIDE PHOSPHOTRANSFERASE DOMAIN-CONTAINING PROTEIN"/>
    <property type="match status" value="1"/>
</dbReference>
<evidence type="ECO:0000313" key="1">
    <source>
        <dbReference type="EMBL" id="KAK4236864.1"/>
    </source>
</evidence>
<organism evidence="1 2">
    <name type="scientific">Achaetomium macrosporum</name>
    <dbReference type="NCBI Taxonomy" id="79813"/>
    <lineage>
        <taxon>Eukaryota</taxon>
        <taxon>Fungi</taxon>
        <taxon>Dikarya</taxon>
        <taxon>Ascomycota</taxon>
        <taxon>Pezizomycotina</taxon>
        <taxon>Sordariomycetes</taxon>
        <taxon>Sordariomycetidae</taxon>
        <taxon>Sordariales</taxon>
        <taxon>Chaetomiaceae</taxon>
        <taxon>Achaetomium</taxon>
    </lineage>
</organism>
<evidence type="ECO:0000313" key="2">
    <source>
        <dbReference type="Proteomes" id="UP001303760"/>
    </source>
</evidence>
<dbReference type="PANTHER" id="PTHR21310">
    <property type="entry name" value="AMINOGLYCOSIDE PHOSPHOTRANSFERASE-RELATED-RELATED"/>
    <property type="match status" value="1"/>
</dbReference>
<name>A0AAN7C7L8_9PEZI</name>
<keyword evidence="2" id="KW-1185">Reference proteome</keyword>